<sequence length="222" mass="25250">MLQKTNRLTLVEQVAHQLEALIESGNWEVGKRIPPEPELMEQLAVSRNTLREAIRALTHAGLLTTRQGDGTYVSASSALGPMLQKRISRTDALETLEVRQALEREAAYLAAQRRSEQDLLDMRRCLEERQAAIHDRNDEGYAYWDVRFHMAVVAAAGNRLLQDLYSHITEGMRAAVLEVYGLNNSDYFEHTHELLYQAIADQHAEKAVEAVQLYINESKKHL</sequence>
<keyword evidence="3" id="KW-0804">Transcription</keyword>
<evidence type="ECO:0000256" key="2">
    <source>
        <dbReference type="ARBA" id="ARBA00023125"/>
    </source>
</evidence>
<dbReference type="KEGG" id="pprt:ET464_05190"/>
<dbReference type="GO" id="GO:0003677">
    <property type="term" value="F:DNA binding"/>
    <property type="evidence" value="ECO:0007669"/>
    <property type="project" value="UniProtKB-KW"/>
</dbReference>
<keyword evidence="1" id="KW-0805">Transcription regulation</keyword>
<dbReference type="Pfam" id="PF07729">
    <property type="entry name" value="FCD"/>
    <property type="match status" value="1"/>
</dbReference>
<dbReference type="PROSITE" id="PS50949">
    <property type="entry name" value="HTH_GNTR"/>
    <property type="match status" value="1"/>
</dbReference>
<dbReference type="RefSeq" id="WP_129438838.1">
    <property type="nucleotide sequence ID" value="NZ_CP035492.1"/>
</dbReference>
<dbReference type="PANTHER" id="PTHR43537:SF47">
    <property type="entry name" value="REGULATORY PROTEIN GNTR HTH"/>
    <property type="match status" value="1"/>
</dbReference>
<keyword evidence="2" id="KW-0238">DNA-binding</keyword>
<name>A0A4P6ETT0_9BACL</name>
<dbReference type="InterPro" id="IPR011711">
    <property type="entry name" value="GntR_C"/>
</dbReference>
<organism evidence="5 6">
    <name type="scientific">Paenibacillus protaetiae</name>
    <dbReference type="NCBI Taxonomy" id="2509456"/>
    <lineage>
        <taxon>Bacteria</taxon>
        <taxon>Bacillati</taxon>
        <taxon>Bacillota</taxon>
        <taxon>Bacilli</taxon>
        <taxon>Bacillales</taxon>
        <taxon>Paenibacillaceae</taxon>
        <taxon>Paenibacillus</taxon>
    </lineage>
</organism>
<dbReference type="InterPro" id="IPR036388">
    <property type="entry name" value="WH-like_DNA-bd_sf"/>
</dbReference>
<keyword evidence="6" id="KW-1185">Reference proteome</keyword>
<dbReference type="InterPro" id="IPR008920">
    <property type="entry name" value="TF_FadR/GntR_C"/>
</dbReference>
<dbReference type="GO" id="GO:0003700">
    <property type="term" value="F:DNA-binding transcription factor activity"/>
    <property type="evidence" value="ECO:0007669"/>
    <property type="project" value="InterPro"/>
</dbReference>
<dbReference type="PANTHER" id="PTHR43537">
    <property type="entry name" value="TRANSCRIPTIONAL REGULATOR, GNTR FAMILY"/>
    <property type="match status" value="1"/>
</dbReference>
<feature type="domain" description="HTH gntR-type" evidence="4">
    <location>
        <begin position="8"/>
        <end position="76"/>
    </location>
</feature>
<dbReference type="InterPro" id="IPR000524">
    <property type="entry name" value="Tscrpt_reg_HTH_GntR"/>
</dbReference>
<evidence type="ECO:0000256" key="1">
    <source>
        <dbReference type="ARBA" id="ARBA00023015"/>
    </source>
</evidence>
<dbReference type="OrthoDB" id="9782299at2"/>
<dbReference type="Gene3D" id="1.20.120.530">
    <property type="entry name" value="GntR ligand-binding domain-like"/>
    <property type="match status" value="1"/>
</dbReference>
<dbReference type="AlphaFoldDB" id="A0A4P6ETT0"/>
<evidence type="ECO:0000259" key="4">
    <source>
        <dbReference type="PROSITE" id="PS50949"/>
    </source>
</evidence>
<dbReference type="Proteomes" id="UP000293568">
    <property type="component" value="Chromosome"/>
</dbReference>
<evidence type="ECO:0000313" key="6">
    <source>
        <dbReference type="Proteomes" id="UP000293568"/>
    </source>
</evidence>
<gene>
    <name evidence="5" type="ORF">ET464_05190</name>
</gene>
<dbReference type="PRINTS" id="PR00035">
    <property type="entry name" value="HTHGNTR"/>
</dbReference>
<dbReference type="CDD" id="cd07377">
    <property type="entry name" value="WHTH_GntR"/>
    <property type="match status" value="1"/>
</dbReference>
<dbReference type="Gene3D" id="1.10.10.10">
    <property type="entry name" value="Winged helix-like DNA-binding domain superfamily/Winged helix DNA-binding domain"/>
    <property type="match status" value="1"/>
</dbReference>
<reference evidence="5 6" key="1">
    <citation type="submission" date="2019-01" db="EMBL/GenBank/DDBJ databases">
        <title>Genome sequencing of strain FW100M-2.</title>
        <authorList>
            <person name="Heo J."/>
            <person name="Kim S.-J."/>
            <person name="Kim J.-S."/>
            <person name="Hong S.-B."/>
            <person name="Kwon S.-W."/>
        </authorList>
    </citation>
    <scope>NUCLEOTIDE SEQUENCE [LARGE SCALE GENOMIC DNA]</scope>
    <source>
        <strain evidence="5 6">FW100M-2</strain>
    </source>
</reference>
<dbReference type="InterPro" id="IPR036390">
    <property type="entry name" value="WH_DNA-bd_sf"/>
</dbReference>
<dbReference type="SMART" id="SM00345">
    <property type="entry name" value="HTH_GNTR"/>
    <property type="match status" value="1"/>
</dbReference>
<dbReference type="SUPFAM" id="SSF46785">
    <property type="entry name" value="Winged helix' DNA-binding domain"/>
    <property type="match status" value="1"/>
</dbReference>
<dbReference type="EMBL" id="CP035492">
    <property type="protein sequence ID" value="QAY65865.1"/>
    <property type="molecule type" value="Genomic_DNA"/>
</dbReference>
<dbReference type="SMART" id="SM00895">
    <property type="entry name" value="FCD"/>
    <property type="match status" value="1"/>
</dbReference>
<proteinExistence type="predicted"/>
<protein>
    <submittedName>
        <fullName evidence="5">FadR family transcriptional regulator</fullName>
    </submittedName>
</protein>
<evidence type="ECO:0000313" key="5">
    <source>
        <dbReference type="EMBL" id="QAY65865.1"/>
    </source>
</evidence>
<accession>A0A4P6ETT0</accession>
<dbReference type="Pfam" id="PF00392">
    <property type="entry name" value="GntR"/>
    <property type="match status" value="1"/>
</dbReference>
<dbReference type="SUPFAM" id="SSF48008">
    <property type="entry name" value="GntR ligand-binding domain-like"/>
    <property type="match status" value="1"/>
</dbReference>
<evidence type="ECO:0000256" key="3">
    <source>
        <dbReference type="ARBA" id="ARBA00023163"/>
    </source>
</evidence>